<gene>
    <name evidence="1" type="ORF">ACFFIC_02160</name>
</gene>
<dbReference type="Proteomes" id="UP001589789">
    <property type="component" value="Unassembled WGS sequence"/>
</dbReference>
<comment type="caution">
    <text evidence="1">The sequence shown here is derived from an EMBL/GenBank/DDBJ whole genome shotgun (WGS) entry which is preliminary data.</text>
</comment>
<reference evidence="1 2" key="1">
    <citation type="submission" date="2024-09" db="EMBL/GenBank/DDBJ databases">
        <authorList>
            <person name="Sun Q."/>
            <person name="Mori K."/>
        </authorList>
    </citation>
    <scope>NUCLEOTIDE SEQUENCE [LARGE SCALE GENOMIC DNA]</scope>
    <source>
        <strain evidence="1 2">CCM 7468</strain>
    </source>
</reference>
<proteinExistence type="predicted"/>
<protein>
    <submittedName>
        <fullName evidence="1">Uncharacterized protein</fullName>
    </submittedName>
</protein>
<evidence type="ECO:0000313" key="1">
    <source>
        <dbReference type="EMBL" id="MFC0384352.1"/>
    </source>
</evidence>
<sequence>MQARGAKVEDVLVDVREEAGSSYLERASVAIVRDGVLEHYVRAGALWGRRLDAMVQLAGHYAASKVGVGIARSFTAPSHGEMHDHHAAEWKRFCQASDHLSPRVRPVVEDVARGKYPAAHDTVERLRDGSQELADHFRLFPDASV</sequence>
<name>A0ABV6ILY0_9PROT</name>
<dbReference type="EMBL" id="JBHLVZ010000002">
    <property type="protein sequence ID" value="MFC0384352.1"/>
    <property type="molecule type" value="Genomic_DNA"/>
</dbReference>
<evidence type="ECO:0000313" key="2">
    <source>
        <dbReference type="Proteomes" id="UP001589789"/>
    </source>
</evidence>
<dbReference type="RefSeq" id="WP_377048400.1">
    <property type="nucleotide sequence ID" value="NZ_JBHLVZ010000002.1"/>
</dbReference>
<keyword evidence="2" id="KW-1185">Reference proteome</keyword>
<organism evidence="1 2">
    <name type="scientific">Muricoccus vinaceus</name>
    <dbReference type="NCBI Taxonomy" id="424704"/>
    <lineage>
        <taxon>Bacteria</taxon>
        <taxon>Pseudomonadati</taxon>
        <taxon>Pseudomonadota</taxon>
        <taxon>Alphaproteobacteria</taxon>
        <taxon>Acetobacterales</taxon>
        <taxon>Roseomonadaceae</taxon>
        <taxon>Muricoccus</taxon>
    </lineage>
</organism>
<accession>A0ABV6ILY0</accession>